<reference evidence="3" key="1">
    <citation type="submission" date="2021-03" db="UniProtKB">
        <authorList>
            <consortium name="EnsemblPlants"/>
        </authorList>
    </citation>
    <scope>IDENTIFICATION</scope>
</reference>
<protein>
    <recommendedName>
        <fullName evidence="2">Calmodulin-binding domain-containing protein</fullName>
    </recommendedName>
</protein>
<keyword evidence="4" id="KW-1185">Reference proteome</keyword>
<evidence type="ECO:0000256" key="1">
    <source>
        <dbReference type="SAM" id="MobiDB-lite"/>
    </source>
</evidence>
<evidence type="ECO:0000313" key="4">
    <source>
        <dbReference type="Proteomes" id="UP000596661"/>
    </source>
</evidence>
<dbReference type="InterPro" id="IPR012417">
    <property type="entry name" value="CaM-bd_dom_pln"/>
</dbReference>
<feature type="compositionally biased region" description="Basic and acidic residues" evidence="1">
    <location>
        <begin position="257"/>
        <end position="271"/>
    </location>
</feature>
<feature type="compositionally biased region" description="Low complexity" evidence="1">
    <location>
        <begin position="306"/>
        <end position="333"/>
    </location>
</feature>
<feature type="compositionally biased region" description="Polar residues" evidence="1">
    <location>
        <begin position="167"/>
        <end position="178"/>
    </location>
</feature>
<dbReference type="SMART" id="SM01054">
    <property type="entry name" value="CaM_binding"/>
    <property type="match status" value="1"/>
</dbReference>
<feature type="region of interest" description="Disordered" evidence="1">
    <location>
        <begin position="58"/>
        <end position="271"/>
    </location>
</feature>
<feature type="region of interest" description="Disordered" evidence="1">
    <location>
        <begin position="306"/>
        <end position="377"/>
    </location>
</feature>
<dbReference type="EMBL" id="UZAU01000821">
    <property type="status" value="NOT_ANNOTATED_CDS"/>
    <property type="molecule type" value="Genomic_DNA"/>
</dbReference>
<feature type="domain" description="Calmodulin-binding" evidence="2">
    <location>
        <begin position="376"/>
        <end position="488"/>
    </location>
</feature>
<dbReference type="OMA" id="EYEYTSG"/>
<sequence length="499" mass="54447">MAEESITPPIGKKEKLVPHYLRASTGSCHDFCKFGKKHEAEELARYPIPKRLAAKLSASRRSIETAADSSSKRNSSTVKLKNSPGSRTYSPKDGNISNGKALTRSLDSLNVVKTDERKKPSSAKHEAASALPSKPKTMKQKLSASTEKLELSSKKSSTTKAKPKSFSGKNQTFPNLNSAAVKPLSSPESSGRLNGNGETRIGKRTGSTVAPKKGLASPKVSLPNKTSPTKSVVSLNRKQQGSLKKNASPLETNNEVRIAEPTESKNGEVPEKTLYVIKMETEKKTLESNQNETCDAEVESLPYILSLSPKSSPLPECLSSPSSSPLPGGCSSSESEDYTFSEDSETESMENSDTLDSNNKMRRSSGLVCEEEDDDKGSKLKFRRGKVVDMHTENDAPRKLKFRRGRVLENQNVTADARRRRFKKREEVDDTNAEAGSEKVVLKHQDVQGKKDAQGLFNNVIEETASKLAETRKSKVKALVGAFETVISLQDKKPSNTAS</sequence>
<name>A0A803QKU0_CANSA</name>
<feature type="compositionally biased region" description="Polar residues" evidence="1">
    <location>
        <begin position="223"/>
        <end position="255"/>
    </location>
</feature>
<feature type="compositionally biased region" description="Polar residues" evidence="1">
    <location>
        <begin position="186"/>
        <end position="197"/>
    </location>
</feature>
<dbReference type="AlphaFoldDB" id="A0A803QKU0"/>
<feature type="compositionally biased region" description="Basic and acidic residues" evidence="1">
    <location>
        <begin position="113"/>
        <end position="127"/>
    </location>
</feature>
<dbReference type="PANTHER" id="PTHR33349">
    <property type="entry name" value="EMB|CAB62594.1"/>
    <property type="match status" value="1"/>
</dbReference>
<dbReference type="Gramene" id="evm.model.10.1764">
    <property type="protein sequence ID" value="cds.evm.model.10.1764"/>
    <property type="gene ID" value="evm.TU.10.1764"/>
</dbReference>
<evidence type="ECO:0000313" key="3">
    <source>
        <dbReference type="EnsemblPlants" id="cds.evm.model.10.1764"/>
    </source>
</evidence>
<accession>A0A803QKU0</accession>
<dbReference type="Proteomes" id="UP000596661">
    <property type="component" value="Unassembled WGS sequence"/>
</dbReference>
<proteinExistence type="predicted"/>
<feature type="compositionally biased region" description="Polar residues" evidence="1">
    <location>
        <begin position="67"/>
        <end position="108"/>
    </location>
</feature>
<dbReference type="EnsemblPlants" id="evm.model.10.1764">
    <property type="protein sequence ID" value="cds.evm.model.10.1764"/>
    <property type="gene ID" value="evm.TU.10.1764"/>
</dbReference>
<feature type="compositionally biased region" description="Acidic residues" evidence="1">
    <location>
        <begin position="334"/>
        <end position="350"/>
    </location>
</feature>
<organism evidence="3 4">
    <name type="scientific">Cannabis sativa</name>
    <name type="common">Hemp</name>
    <name type="synonym">Marijuana</name>
    <dbReference type="NCBI Taxonomy" id="3483"/>
    <lineage>
        <taxon>Eukaryota</taxon>
        <taxon>Viridiplantae</taxon>
        <taxon>Streptophyta</taxon>
        <taxon>Embryophyta</taxon>
        <taxon>Tracheophyta</taxon>
        <taxon>Spermatophyta</taxon>
        <taxon>Magnoliopsida</taxon>
        <taxon>eudicotyledons</taxon>
        <taxon>Gunneridae</taxon>
        <taxon>Pentapetalae</taxon>
        <taxon>rosids</taxon>
        <taxon>fabids</taxon>
        <taxon>Rosales</taxon>
        <taxon>Cannabaceae</taxon>
        <taxon>Cannabis</taxon>
    </lineage>
</organism>
<dbReference type="Pfam" id="PF07839">
    <property type="entry name" value="CaM_binding"/>
    <property type="match status" value="1"/>
</dbReference>
<evidence type="ECO:0000259" key="2">
    <source>
        <dbReference type="SMART" id="SM01054"/>
    </source>
</evidence>
<dbReference type="GO" id="GO:0005516">
    <property type="term" value="F:calmodulin binding"/>
    <property type="evidence" value="ECO:0007669"/>
    <property type="project" value="InterPro"/>
</dbReference>
<dbReference type="PANTHER" id="PTHR33349:SF1">
    <property type="entry name" value="EMB|CAB62594.1"/>
    <property type="match status" value="1"/>
</dbReference>